<organism evidence="7 8">
    <name type="scientific">Triparma retinervis</name>
    <dbReference type="NCBI Taxonomy" id="2557542"/>
    <lineage>
        <taxon>Eukaryota</taxon>
        <taxon>Sar</taxon>
        <taxon>Stramenopiles</taxon>
        <taxon>Ochrophyta</taxon>
        <taxon>Bolidophyceae</taxon>
        <taxon>Parmales</taxon>
        <taxon>Triparmaceae</taxon>
        <taxon>Triparma</taxon>
    </lineage>
</organism>
<evidence type="ECO:0000256" key="4">
    <source>
        <dbReference type="ARBA" id="ARBA00023136"/>
    </source>
</evidence>
<proteinExistence type="predicted"/>
<gene>
    <name evidence="7" type="ORF">TrRE_jg10059</name>
</gene>
<keyword evidence="4 6" id="KW-0472">Membrane</keyword>
<protein>
    <recommendedName>
        <fullName evidence="9">Zinc/iron permease</fullName>
    </recommendedName>
</protein>
<evidence type="ECO:0000256" key="3">
    <source>
        <dbReference type="ARBA" id="ARBA00022989"/>
    </source>
</evidence>
<evidence type="ECO:0000256" key="2">
    <source>
        <dbReference type="ARBA" id="ARBA00022692"/>
    </source>
</evidence>
<dbReference type="PANTHER" id="PTHR11040:SF44">
    <property type="entry name" value="PROTEIN ZNTC-RELATED"/>
    <property type="match status" value="1"/>
</dbReference>
<feature type="non-terminal residue" evidence="7">
    <location>
        <position position="232"/>
    </location>
</feature>
<dbReference type="OrthoDB" id="91983at2759"/>
<evidence type="ECO:0000256" key="5">
    <source>
        <dbReference type="SAM" id="MobiDB-lite"/>
    </source>
</evidence>
<comment type="subcellular location">
    <subcellularLocation>
        <location evidence="1">Membrane</location>
        <topology evidence="1">Multi-pass membrane protein</topology>
    </subcellularLocation>
</comment>
<name>A0A9W7CGG0_9STRA</name>
<dbReference type="Pfam" id="PF02535">
    <property type="entry name" value="Zip"/>
    <property type="match status" value="1"/>
</dbReference>
<keyword evidence="8" id="KW-1185">Reference proteome</keyword>
<comment type="caution">
    <text evidence="7">The sequence shown here is derived from an EMBL/GenBank/DDBJ whole genome shotgun (WGS) entry which is preliminary data.</text>
</comment>
<keyword evidence="3 6" id="KW-1133">Transmembrane helix</keyword>
<dbReference type="GO" id="GO:0005886">
    <property type="term" value="C:plasma membrane"/>
    <property type="evidence" value="ECO:0007669"/>
    <property type="project" value="TreeGrafter"/>
</dbReference>
<evidence type="ECO:0008006" key="9">
    <source>
        <dbReference type="Google" id="ProtNLM"/>
    </source>
</evidence>
<dbReference type="EMBL" id="BRXZ01000106">
    <property type="protein sequence ID" value="GMI05235.1"/>
    <property type="molecule type" value="Genomic_DNA"/>
</dbReference>
<accession>A0A9W7CGG0</accession>
<dbReference type="PANTHER" id="PTHR11040">
    <property type="entry name" value="ZINC/IRON TRANSPORTER"/>
    <property type="match status" value="1"/>
</dbReference>
<dbReference type="GO" id="GO:0005385">
    <property type="term" value="F:zinc ion transmembrane transporter activity"/>
    <property type="evidence" value="ECO:0007669"/>
    <property type="project" value="TreeGrafter"/>
</dbReference>
<evidence type="ECO:0000256" key="1">
    <source>
        <dbReference type="ARBA" id="ARBA00004141"/>
    </source>
</evidence>
<sequence length="232" mass="23895">MPPPTSLIYPCLTLTLSSILGIYLPSLFPPLLPYIPTLRPFSTGVILSIALCHLLPDGLKGASLIPVPPILGELPIGEAAVVLGFASMTVLESLLPCPHSKSFRPPAPSAPRHGGAAGGMGEVCGANGRIRGLSCDSEPDARDQSDHPTAAKYGGTETSGGENEGLLGRTAEKTGGNADNGEERKLYILEVSIALHSILIGLPVTKSSNGALVTALCIHQFFEGVSLGLAGL</sequence>
<evidence type="ECO:0000313" key="7">
    <source>
        <dbReference type="EMBL" id="GMI05235.1"/>
    </source>
</evidence>
<feature type="region of interest" description="Disordered" evidence="5">
    <location>
        <begin position="135"/>
        <end position="179"/>
    </location>
</feature>
<keyword evidence="2 6" id="KW-0812">Transmembrane</keyword>
<dbReference type="InterPro" id="IPR003689">
    <property type="entry name" value="ZIP"/>
</dbReference>
<reference evidence="7" key="1">
    <citation type="submission" date="2022-07" db="EMBL/GenBank/DDBJ databases">
        <title>Genome analysis of Parmales, a sister group of diatoms, reveals the evolutionary specialization of diatoms from phago-mixotrophs to photoautotrophs.</title>
        <authorList>
            <person name="Ban H."/>
            <person name="Sato S."/>
            <person name="Yoshikawa S."/>
            <person name="Kazumasa Y."/>
            <person name="Nakamura Y."/>
            <person name="Ichinomiya M."/>
            <person name="Saitoh K."/>
            <person name="Sato N."/>
            <person name="Blanc-Mathieu R."/>
            <person name="Endo H."/>
            <person name="Kuwata A."/>
            <person name="Ogata H."/>
        </authorList>
    </citation>
    <scope>NUCLEOTIDE SEQUENCE</scope>
</reference>
<evidence type="ECO:0000256" key="6">
    <source>
        <dbReference type="SAM" id="Phobius"/>
    </source>
</evidence>
<feature type="compositionally biased region" description="Low complexity" evidence="5">
    <location>
        <begin position="154"/>
        <end position="168"/>
    </location>
</feature>
<dbReference type="Proteomes" id="UP001165082">
    <property type="component" value="Unassembled WGS sequence"/>
</dbReference>
<dbReference type="AlphaFoldDB" id="A0A9W7CGG0"/>
<evidence type="ECO:0000313" key="8">
    <source>
        <dbReference type="Proteomes" id="UP001165082"/>
    </source>
</evidence>
<feature type="transmembrane region" description="Helical" evidence="6">
    <location>
        <begin position="6"/>
        <end position="25"/>
    </location>
</feature>